<evidence type="ECO:0000256" key="3">
    <source>
        <dbReference type="ARBA" id="ARBA00022457"/>
    </source>
</evidence>
<dbReference type="InterPro" id="IPR043128">
    <property type="entry name" value="Rev_trsase/Diguanyl_cyclase"/>
</dbReference>
<dbReference type="InterPro" id="IPR036775">
    <property type="entry name" value="DNA_pol_Y-fam_lit_finger_sf"/>
</dbReference>
<evidence type="ECO:0000256" key="15">
    <source>
        <dbReference type="HAMAP-Rule" id="MF_01113"/>
    </source>
</evidence>
<keyword evidence="10 15" id="KW-0460">Magnesium</keyword>
<evidence type="ECO:0000256" key="9">
    <source>
        <dbReference type="ARBA" id="ARBA00022763"/>
    </source>
</evidence>
<keyword evidence="5 15" id="KW-0808">Transferase</keyword>
<keyword evidence="3 15" id="KW-0515">Mutator protein</keyword>
<dbReference type="GO" id="GO:0009432">
    <property type="term" value="P:SOS response"/>
    <property type="evidence" value="ECO:0007669"/>
    <property type="project" value="UniProtKB-ARBA"/>
</dbReference>
<gene>
    <name evidence="15 18" type="primary">dinB</name>
    <name evidence="18" type="ORF">NYR02_15835</name>
</gene>
<evidence type="ECO:0000256" key="11">
    <source>
        <dbReference type="ARBA" id="ARBA00022932"/>
    </source>
</evidence>
<dbReference type="GO" id="GO:0000287">
    <property type="term" value="F:magnesium ion binding"/>
    <property type="evidence" value="ECO:0007669"/>
    <property type="project" value="UniProtKB-UniRule"/>
</dbReference>
<reference evidence="18" key="2">
    <citation type="submission" date="2022-08" db="EMBL/GenBank/DDBJ databases">
        <authorList>
            <person name="Dong C."/>
        </authorList>
    </citation>
    <scope>NUCLEOTIDE SEQUENCE</scope>
    <source>
        <strain evidence="18">59MF3M-4</strain>
    </source>
</reference>
<evidence type="ECO:0000256" key="4">
    <source>
        <dbReference type="ARBA" id="ARBA00022490"/>
    </source>
</evidence>
<dbReference type="PROSITE" id="PS50173">
    <property type="entry name" value="UMUC"/>
    <property type="match status" value="1"/>
</dbReference>
<dbReference type="Proteomes" id="UP001147830">
    <property type="component" value="Unassembled WGS sequence"/>
</dbReference>
<keyword evidence="12 15" id="KW-0238">DNA-binding</keyword>
<dbReference type="AlphaFoldDB" id="A0A9X2WHJ5"/>
<evidence type="ECO:0000313" key="19">
    <source>
        <dbReference type="Proteomes" id="UP001147830"/>
    </source>
</evidence>
<dbReference type="Pfam" id="PF00817">
    <property type="entry name" value="IMS"/>
    <property type="match status" value="1"/>
</dbReference>
<dbReference type="GO" id="GO:0042276">
    <property type="term" value="P:error-prone translesion synthesis"/>
    <property type="evidence" value="ECO:0007669"/>
    <property type="project" value="TreeGrafter"/>
</dbReference>
<dbReference type="GO" id="GO:0003887">
    <property type="term" value="F:DNA-directed DNA polymerase activity"/>
    <property type="evidence" value="ECO:0007669"/>
    <property type="project" value="UniProtKB-UniRule"/>
</dbReference>
<dbReference type="NCBIfam" id="NF002677">
    <property type="entry name" value="PRK02406.1"/>
    <property type="match status" value="1"/>
</dbReference>
<dbReference type="GO" id="GO:0006281">
    <property type="term" value="P:DNA repair"/>
    <property type="evidence" value="ECO:0007669"/>
    <property type="project" value="UniProtKB-UniRule"/>
</dbReference>
<evidence type="ECO:0000256" key="12">
    <source>
        <dbReference type="ARBA" id="ARBA00023125"/>
    </source>
</evidence>
<dbReference type="PANTHER" id="PTHR11076:SF33">
    <property type="entry name" value="DNA POLYMERASE KAPPA"/>
    <property type="match status" value="1"/>
</dbReference>
<organism evidence="18 19">
    <name type="scientific">Thalassolituus pacificus</name>
    <dbReference type="NCBI Taxonomy" id="2975440"/>
    <lineage>
        <taxon>Bacteria</taxon>
        <taxon>Pseudomonadati</taxon>
        <taxon>Pseudomonadota</taxon>
        <taxon>Gammaproteobacteria</taxon>
        <taxon>Oceanospirillales</taxon>
        <taxon>Oceanospirillaceae</taxon>
        <taxon>Thalassolituus</taxon>
    </lineage>
</organism>
<dbReference type="EMBL" id="JAOANI010000028">
    <property type="protein sequence ID" value="MCT7360493.1"/>
    <property type="molecule type" value="Genomic_DNA"/>
</dbReference>
<dbReference type="Gene3D" id="3.30.70.270">
    <property type="match status" value="1"/>
</dbReference>
<keyword evidence="6 15" id="KW-0548">Nucleotidyltransferase</keyword>
<dbReference type="Pfam" id="PF11799">
    <property type="entry name" value="IMS_C"/>
    <property type="match status" value="1"/>
</dbReference>
<sequence length="377" mass="42160">MSHSPQGVSATEIRQQSMQQTETQITAIQPPETAQRKVIHIDCDCFFAAVEMRENPALRELPIAIGGESDRRGVIATCNYPARTFGVRSAMATAQAKKLCPQLVLLPGRMALYRDVSQQLMVILQDYALQLEQVSVDEAYLEIASQENATEVARQIRERVRNELGITVSAGIAPNKFLAKIASDWNKPDGQWAVKPHQVDEFVAALPVGKIPGIGPAMEKKLALYKLQTCADIRRWPLTELVRTFGRMGAVLYERSRGIDHRLLNLERPRKSVSVECTFAEDLAGEEHCLAQLPQLLARWHERVERAGWPAEALAPFVKVKFADFTQTTMADSHEQASEQGFARLLKLALQRENKAVRLLGIGGRTPEIDRNQLTLF</sequence>
<proteinExistence type="inferred from homology"/>
<evidence type="ECO:0000256" key="16">
    <source>
        <dbReference type="SAM" id="MobiDB-lite"/>
    </source>
</evidence>
<dbReference type="FunFam" id="3.40.1170.60:FF:000001">
    <property type="entry name" value="DNA polymerase IV"/>
    <property type="match status" value="1"/>
</dbReference>
<evidence type="ECO:0000259" key="17">
    <source>
        <dbReference type="PROSITE" id="PS50173"/>
    </source>
</evidence>
<evidence type="ECO:0000256" key="2">
    <source>
        <dbReference type="ARBA" id="ARBA00010945"/>
    </source>
</evidence>
<feature type="domain" description="UmuC" evidence="17">
    <location>
        <begin position="38"/>
        <end position="215"/>
    </location>
</feature>
<dbReference type="InterPro" id="IPR001126">
    <property type="entry name" value="UmuC"/>
</dbReference>
<dbReference type="Gene3D" id="1.10.150.20">
    <property type="entry name" value="5' to 3' exonuclease, C-terminal subdomain"/>
    <property type="match status" value="1"/>
</dbReference>
<comment type="cofactor">
    <cofactor evidence="15">
        <name>Mg(2+)</name>
        <dbReference type="ChEBI" id="CHEBI:18420"/>
    </cofactor>
    <text evidence="15">Binds 2 magnesium ions per subunit.</text>
</comment>
<dbReference type="FunFam" id="1.10.150.20:FF:000019">
    <property type="entry name" value="DNA polymerase IV"/>
    <property type="match status" value="1"/>
</dbReference>
<dbReference type="HAMAP" id="MF_01113">
    <property type="entry name" value="DNApol_IV"/>
    <property type="match status" value="1"/>
</dbReference>
<keyword evidence="8 15" id="KW-0479">Metal-binding</keyword>
<reference evidence="18" key="1">
    <citation type="journal article" date="2022" name="Front. Microbiol.">
        <title>Genome-based taxonomic rearrangement of Oceanobacter-related bacteria including the description of Thalassolituus hydrocarbonoclasticus sp. nov. and Thalassolituus pacificus sp. nov. and emended description of the genus Thalassolituus.</title>
        <authorList>
            <person name="Dong C."/>
            <person name="Wei L."/>
            <person name="Wang J."/>
            <person name="Lai Q."/>
            <person name="Huang Z."/>
            <person name="Shao Z."/>
        </authorList>
    </citation>
    <scope>NUCLEOTIDE SEQUENCE</scope>
    <source>
        <strain evidence="18">59MF3M-4</strain>
    </source>
</reference>
<evidence type="ECO:0000256" key="5">
    <source>
        <dbReference type="ARBA" id="ARBA00022679"/>
    </source>
</evidence>
<feature type="site" description="Substrate discrimination" evidence="15">
    <location>
        <position position="47"/>
    </location>
</feature>
<dbReference type="InterPro" id="IPR022880">
    <property type="entry name" value="DNApol_IV"/>
</dbReference>
<evidence type="ECO:0000256" key="6">
    <source>
        <dbReference type="ARBA" id="ARBA00022695"/>
    </source>
</evidence>
<comment type="caution">
    <text evidence="18">The sequence shown here is derived from an EMBL/GenBank/DDBJ whole genome shotgun (WGS) entry which is preliminary data.</text>
</comment>
<feature type="binding site" evidence="15">
    <location>
        <position position="42"/>
    </location>
    <ligand>
        <name>Mg(2+)</name>
        <dbReference type="ChEBI" id="CHEBI:18420"/>
    </ligand>
</feature>
<protein>
    <recommendedName>
        <fullName evidence="15">DNA polymerase IV</fullName>
        <shortName evidence="15">Pol IV</shortName>
        <ecNumber evidence="15">2.7.7.7</ecNumber>
    </recommendedName>
</protein>
<dbReference type="Gene3D" id="3.30.1490.100">
    <property type="entry name" value="DNA polymerase, Y-family, little finger domain"/>
    <property type="match status" value="1"/>
</dbReference>
<dbReference type="RefSeq" id="WP_260977325.1">
    <property type="nucleotide sequence ID" value="NZ_JAOANI010000028.1"/>
</dbReference>
<comment type="function">
    <text evidence="15">Poorly processive, error-prone DNA polymerase involved in untargeted mutagenesis. Copies undamaged DNA at stalled replication forks, which arise in vivo from mismatched or misaligned primer ends. These misaligned primers can be extended by PolIV. Exhibits no 3'-5' exonuclease (proofreading) activity. May be involved in translesional synthesis, in conjunction with the beta clamp from PolIII.</text>
</comment>
<comment type="similarity">
    <text evidence="2 15">Belongs to the DNA polymerase type-Y family.</text>
</comment>
<name>A0A9X2WHJ5_9GAMM</name>
<dbReference type="InterPro" id="IPR050116">
    <property type="entry name" value="DNA_polymerase-Y"/>
</dbReference>
<feature type="region of interest" description="Disordered" evidence="16">
    <location>
        <begin position="1"/>
        <end position="24"/>
    </location>
</feature>
<dbReference type="SUPFAM" id="SSF56672">
    <property type="entry name" value="DNA/RNA polymerases"/>
    <property type="match status" value="1"/>
</dbReference>
<comment type="catalytic activity">
    <reaction evidence="14 15">
        <text>DNA(n) + a 2'-deoxyribonucleoside 5'-triphosphate = DNA(n+1) + diphosphate</text>
        <dbReference type="Rhea" id="RHEA:22508"/>
        <dbReference type="Rhea" id="RHEA-COMP:17339"/>
        <dbReference type="Rhea" id="RHEA-COMP:17340"/>
        <dbReference type="ChEBI" id="CHEBI:33019"/>
        <dbReference type="ChEBI" id="CHEBI:61560"/>
        <dbReference type="ChEBI" id="CHEBI:173112"/>
        <dbReference type="EC" id="2.7.7.7"/>
    </reaction>
</comment>
<keyword evidence="4 15" id="KW-0963">Cytoplasm</keyword>
<dbReference type="GO" id="GO:0006261">
    <property type="term" value="P:DNA-templated DNA replication"/>
    <property type="evidence" value="ECO:0007669"/>
    <property type="project" value="UniProtKB-UniRule"/>
</dbReference>
<evidence type="ECO:0000256" key="10">
    <source>
        <dbReference type="ARBA" id="ARBA00022842"/>
    </source>
</evidence>
<evidence type="ECO:0000313" key="18">
    <source>
        <dbReference type="EMBL" id="MCT7360493.1"/>
    </source>
</evidence>
<keyword evidence="11 15" id="KW-0239">DNA-directed DNA polymerase</keyword>
<keyword evidence="13 15" id="KW-0234">DNA repair</keyword>
<dbReference type="PANTHER" id="PTHR11076">
    <property type="entry name" value="DNA REPAIR POLYMERASE UMUC / TRANSFERASE FAMILY MEMBER"/>
    <property type="match status" value="1"/>
</dbReference>
<comment type="subunit">
    <text evidence="15">Monomer.</text>
</comment>
<evidence type="ECO:0000256" key="13">
    <source>
        <dbReference type="ARBA" id="ARBA00023204"/>
    </source>
</evidence>
<evidence type="ECO:0000256" key="1">
    <source>
        <dbReference type="ARBA" id="ARBA00004496"/>
    </source>
</evidence>
<evidence type="ECO:0000256" key="7">
    <source>
        <dbReference type="ARBA" id="ARBA00022705"/>
    </source>
</evidence>
<dbReference type="GO" id="GO:0005829">
    <property type="term" value="C:cytosol"/>
    <property type="evidence" value="ECO:0007669"/>
    <property type="project" value="TreeGrafter"/>
</dbReference>
<feature type="binding site" evidence="15">
    <location>
        <position position="137"/>
    </location>
    <ligand>
        <name>Mg(2+)</name>
        <dbReference type="ChEBI" id="CHEBI:18420"/>
    </ligand>
</feature>
<dbReference type="Gene3D" id="3.40.1170.60">
    <property type="match status" value="1"/>
</dbReference>
<accession>A0A9X2WHJ5</accession>
<dbReference type="InterPro" id="IPR017961">
    <property type="entry name" value="DNA_pol_Y-fam_little_finger"/>
</dbReference>
<dbReference type="EC" id="2.7.7.7" evidence="15"/>
<comment type="subcellular location">
    <subcellularLocation>
        <location evidence="1 15">Cytoplasm</location>
    </subcellularLocation>
</comment>
<keyword evidence="19" id="KW-1185">Reference proteome</keyword>
<dbReference type="GO" id="GO:0003684">
    <property type="term" value="F:damaged DNA binding"/>
    <property type="evidence" value="ECO:0007669"/>
    <property type="project" value="InterPro"/>
</dbReference>
<keyword evidence="9 15" id="KW-0227">DNA damage</keyword>
<evidence type="ECO:0000256" key="14">
    <source>
        <dbReference type="ARBA" id="ARBA00049244"/>
    </source>
</evidence>
<keyword evidence="7 15" id="KW-0235">DNA replication</keyword>
<dbReference type="InterPro" id="IPR053848">
    <property type="entry name" value="IMS_HHH_1"/>
</dbReference>
<dbReference type="CDD" id="cd03586">
    <property type="entry name" value="PolY_Pol_IV_kappa"/>
    <property type="match status" value="1"/>
</dbReference>
<feature type="active site" evidence="15">
    <location>
        <position position="138"/>
    </location>
</feature>
<dbReference type="InterPro" id="IPR043502">
    <property type="entry name" value="DNA/RNA_pol_sf"/>
</dbReference>
<dbReference type="Pfam" id="PF21999">
    <property type="entry name" value="IMS_HHH_1"/>
    <property type="match status" value="1"/>
</dbReference>
<evidence type="ECO:0000256" key="8">
    <source>
        <dbReference type="ARBA" id="ARBA00022723"/>
    </source>
</evidence>
<dbReference type="SUPFAM" id="SSF100879">
    <property type="entry name" value="Lesion bypass DNA polymerase (Y-family), little finger domain"/>
    <property type="match status" value="1"/>
</dbReference>